<sequence>MPERNVVTYNAMLSGYVQSGRLPEAWQLFEQMPERNVVSWTSMLCGLANVGRIDEAWRLFNAMPEKNIISWNSMIAGLIKMGMWREQGVSCLGKQLHTQLIVNGWHYDDYDGRLSKSLIHMYSTFGMPAVSEHARQRCSCMDNNDFRACPKRTFAEAVNLFSEMWTQGVLPLNSTYSTLLGASGAMAYLDPGKQFHCLLIKTYYEFDLILENSLISMYSKCGEINDAYRIFTNMVSGSGMLKSGSLLILPSWESKGSRRTHLEPTFRTRTRCLGALLGVCGFSESNAKIARHAAKQVLKLDPLNAPAHVVLCNIYAANSQHAEERILRREMGLKGVRKVPGCSWIRLKGEVHVFLSGDKLKPEVDEMLLLLFQYSW</sequence>
<name>A0A8K0DN11_9ROSA</name>
<dbReference type="InterPro" id="IPR046960">
    <property type="entry name" value="PPR_At4g14850-like_plant"/>
</dbReference>
<accession>A0A8K0DN11</accession>
<evidence type="ECO:0000256" key="1">
    <source>
        <dbReference type="ARBA" id="ARBA00022737"/>
    </source>
</evidence>
<dbReference type="Pfam" id="PF13041">
    <property type="entry name" value="PPR_2"/>
    <property type="match status" value="1"/>
</dbReference>
<dbReference type="Pfam" id="PF01535">
    <property type="entry name" value="PPR"/>
    <property type="match status" value="3"/>
</dbReference>
<dbReference type="Proteomes" id="UP000796880">
    <property type="component" value="Unassembled WGS sequence"/>
</dbReference>
<keyword evidence="4" id="KW-1185">Reference proteome</keyword>
<gene>
    <name evidence="3" type="ORF">FNV43_RR26466</name>
</gene>
<dbReference type="GO" id="GO:0009451">
    <property type="term" value="P:RNA modification"/>
    <property type="evidence" value="ECO:0007669"/>
    <property type="project" value="InterPro"/>
</dbReference>
<evidence type="ECO:0008006" key="5">
    <source>
        <dbReference type="Google" id="ProtNLM"/>
    </source>
</evidence>
<dbReference type="InterPro" id="IPR046848">
    <property type="entry name" value="E_motif"/>
</dbReference>
<evidence type="ECO:0000313" key="3">
    <source>
        <dbReference type="EMBL" id="KAF3431731.1"/>
    </source>
</evidence>
<evidence type="ECO:0000313" key="4">
    <source>
        <dbReference type="Proteomes" id="UP000796880"/>
    </source>
</evidence>
<reference evidence="3" key="1">
    <citation type="submission" date="2020-03" db="EMBL/GenBank/DDBJ databases">
        <title>A high-quality chromosome-level genome assembly of a woody plant with both climbing and erect habits, Rhamnella rubrinervis.</title>
        <authorList>
            <person name="Lu Z."/>
            <person name="Yang Y."/>
            <person name="Zhu X."/>
            <person name="Sun Y."/>
        </authorList>
    </citation>
    <scope>NUCLEOTIDE SEQUENCE</scope>
    <source>
        <strain evidence="3">BYM</strain>
        <tissue evidence="3">Leaf</tissue>
    </source>
</reference>
<proteinExistence type="predicted"/>
<dbReference type="InterPro" id="IPR011990">
    <property type="entry name" value="TPR-like_helical_dom_sf"/>
</dbReference>
<comment type="caution">
    <text evidence="3">The sequence shown here is derived from an EMBL/GenBank/DDBJ whole genome shotgun (WGS) entry which is preliminary data.</text>
</comment>
<dbReference type="OrthoDB" id="757703at2759"/>
<dbReference type="EMBL" id="VOIH02000012">
    <property type="protein sequence ID" value="KAF3431731.1"/>
    <property type="molecule type" value="Genomic_DNA"/>
</dbReference>
<feature type="repeat" description="PPR" evidence="2">
    <location>
        <begin position="5"/>
        <end position="39"/>
    </location>
</feature>
<keyword evidence="1" id="KW-0677">Repeat</keyword>
<organism evidence="3 4">
    <name type="scientific">Rhamnella rubrinervis</name>
    <dbReference type="NCBI Taxonomy" id="2594499"/>
    <lineage>
        <taxon>Eukaryota</taxon>
        <taxon>Viridiplantae</taxon>
        <taxon>Streptophyta</taxon>
        <taxon>Embryophyta</taxon>
        <taxon>Tracheophyta</taxon>
        <taxon>Spermatophyta</taxon>
        <taxon>Magnoliopsida</taxon>
        <taxon>eudicotyledons</taxon>
        <taxon>Gunneridae</taxon>
        <taxon>Pentapetalae</taxon>
        <taxon>rosids</taxon>
        <taxon>fabids</taxon>
        <taxon>Rosales</taxon>
        <taxon>Rhamnaceae</taxon>
        <taxon>rhamnoid group</taxon>
        <taxon>Rhamneae</taxon>
        <taxon>Rhamnella</taxon>
    </lineage>
</organism>
<dbReference type="GO" id="GO:0003723">
    <property type="term" value="F:RNA binding"/>
    <property type="evidence" value="ECO:0007669"/>
    <property type="project" value="InterPro"/>
</dbReference>
<dbReference type="PANTHER" id="PTHR47926">
    <property type="entry name" value="PENTATRICOPEPTIDE REPEAT-CONTAINING PROTEIN"/>
    <property type="match status" value="1"/>
</dbReference>
<evidence type="ECO:0000256" key="2">
    <source>
        <dbReference type="PROSITE-ProRule" id="PRU00708"/>
    </source>
</evidence>
<dbReference type="PANTHER" id="PTHR47926:SF404">
    <property type="entry name" value="(PPR) REPEAT-CONTAINING PROTEIN, PUTATIVE-RELATED"/>
    <property type="match status" value="1"/>
</dbReference>
<dbReference type="Gene3D" id="1.25.40.10">
    <property type="entry name" value="Tetratricopeptide repeat domain"/>
    <property type="match status" value="2"/>
</dbReference>
<dbReference type="InterPro" id="IPR002885">
    <property type="entry name" value="PPR_rpt"/>
</dbReference>
<dbReference type="PROSITE" id="PS51375">
    <property type="entry name" value="PPR"/>
    <property type="match status" value="1"/>
</dbReference>
<dbReference type="Pfam" id="PF20431">
    <property type="entry name" value="E_motif"/>
    <property type="match status" value="1"/>
</dbReference>
<dbReference type="NCBIfam" id="TIGR00756">
    <property type="entry name" value="PPR"/>
    <property type="match status" value="2"/>
</dbReference>
<dbReference type="AlphaFoldDB" id="A0A8K0DN11"/>
<protein>
    <recommendedName>
        <fullName evidence="5">Pentatricopeptide repeat-containing protein</fullName>
    </recommendedName>
</protein>